<dbReference type="Gene3D" id="3.60.15.10">
    <property type="entry name" value="Ribonuclease Z/Hydroxyacylglutathione hydrolase-like"/>
    <property type="match status" value="1"/>
</dbReference>
<comment type="similarity">
    <text evidence="2">Belongs to the metallo-beta-lactamase superfamily.</text>
</comment>
<dbReference type="PANTHER" id="PTHR42978">
    <property type="entry name" value="QUORUM-QUENCHING LACTONASE YTNP-RELATED-RELATED"/>
    <property type="match status" value="1"/>
</dbReference>
<dbReference type="CDD" id="cd07730">
    <property type="entry name" value="metallo-hydrolase-like_MBL-fold"/>
    <property type="match status" value="1"/>
</dbReference>
<dbReference type="Proteomes" id="UP001064632">
    <property type="component" value="Chromosome"/>
</dbReference>
<evidence type="ECO:0000256" key="3">
    <source>
        <dbReference type="ARBA" id="ARBA00022723"/>
    </source>
</evidence>
<dbReference type="SMART" id="SM00849">
    <property type="entry name" value="Lactamase_B"/>
    <property type="match status" value="1"/>
</dbReference>
<keyword evidence="3" id="KW-0479">Metal-binding</keyword>
<organism evidence="7 8">
    <name type="scientific">Tahibacter amnicola</name>
    <dbReference type="NCBI Taxonomy" id="2976241"/>
    <lineage>
        <taxon>Bacteria</taxon>
        <taxon>Pseudomonadati</taxon>
        <taxon>Pseudomonadota</taxon>
        <taxon>Gammaproteobacteria</taxon>
        <taxon>Lysobacterales</taxon>
        <taxon>Rhodanobacteraceae</taxon>
        <taxon>Tahibacter</taxon>
    </lineage>
</organism>
<evidence type="ECO:0000259" key="6">
    <source>
        <dbReference type="SMART" id="SM00849"/>
    </source>
</evidence>
<dbReference type="RefSeq" id="WP_261694099.1">
    <property type="nucleotide sequence ID" value="NZ_CP104694.1"/>
</dbReference>
<evidence type="ECO:0000313" key="7">
    <source>
        <dbReference type="EMBL" id="UXI67123.1"/>
    </source>
</evidence>
<dbReference type="InterPro" id="IPR001279">
    <property type="entry name" value="Metallo-B-lactamas"/>
</dbReference>
<comment type="cofactor">
    <cofactor evidence="1">
        <name>Zn(2+)</name>
        <dbReference type="ChEBI" id="CHEBI:29105"/>
    </cofactor>
</comment>
<dbReference type="SUPFAM" id="SSF56281">
    <property type="entry name" value="Metallo-hydrolase/oxidoreductase"/>
    <property type="match status" value="1"/>
</dbReference>
<dbReference type="EMBL" id="CP104694">
    <property type="protein sequence ID" value="UXI67123.1"/>
    <property type="molecule type" value="Genomic_DNA"/>
</dbReference>
<name>A0ABY6BD33_9GAMM</name>
<dbReference type="PANTHER" id="PTHR42978:SF2">
    <property type="entry name" value="102 KBASES UNSTABLE REGION: FROM 1 TO 119443"/>
    <property type="match status" value="1"/>
</dbReference>
<evidence type="ECO:0000256" key="1">
    <source>
        <dbReference type="ARBA" id="ARBA00001947"/>
    </source>
</evidence>
<keyword evidence="4" id="KW-0378">Hydrolase</keyword>
<dbReference type="InterPro" id="IPR036866">
    <property type="entry name" value="RibonucZ/Hydroxyglut_hydro"/>
</dbReference>
<dbReference type="InterPro" id="IPR051013">
    <property type="entry name" value="MBL_superfamily_lactonases"/>
</dbReference>
<evidence type="ECO:0000313" key="8">
    <source>
        <dbReference type="Proteomes" id="UP001064632"/>
    </source>
</evidence>
<dbReference type="Pfam" id="PF00753">
    <property type="entry name" value="Lactamase_B"/>
    <property type="match status" value="1"/>
</dbReference>
<evidence type="ECO:0000256" key="2">
    <source>
        <dbReference type="ARBA" id="ARBA00007749"/>
    </source>
</evidence>
<protein>
    <submittedName>
        <fullName evidence="7">MBL fold metallo-hydrolase</fullName>
    </submittedName>
</protein>
<evidence type="ECO:0000256" key="5">
    <source>
        <dbReference type="ARBA" id="ARBA00022833"/>
    </source>
</evidence>
<proteinExistence type="inferred from homology"/>
<evidence type="ECO:0000256" key="4">
    <source>
        <dbReference type="ARBA" id="ARBA00022801"/>
    </source>
</evidence>
<feature type="domain" description="Metallo-beta-lactamase" evidence="6">
    <location>
        <begin position="40"/>
        <end position="275"/>
    </location>
</feature>
<keyword evidence="8" id="KW-1185">Reference proteome</keyword>
<accession>A0ABY6BD33</accession>
<sequence length="302" mass="33731">MTGTAVPSIRVDVHLLSVGYCRHPEWVTMRGGALRSCTFPSLCALIVHPQLGPILYDTGYADHFLAATSRFPEMLYRWVTPVGLSPEQRLEVQLSQRGVRLRDIRFVVISHFHADHVAGLRDLPQARFIALRGEVDHLRRKHAWNALRKGFLPALLPPDFDARVRYADDSRAVTLGAAWRPFEHAFDILGDGSLLGVPLSGHTQSQMGLLCRDRNDRLVLLAADACWSARAFREQRMPSVLARLLMHDWAEYARTLHGLHAVSCSLPELAVIPSHCGESIAAYRQTVAPPDEPRLSCGENGR</sequence>
<reference evidence="7" key="1">
    <citation type="submission" date="2022-09" db="EMBL/GenBank/DDBJ databases">
        <title>Tahibacter sp. nov., isolated from a fresh water.</title>
        <authorList>
            <person name="Baek J.H."/>
            <person name="Lee J.K."/>
            <person name="Kim J.M."/>
            <person name="Jeon C.O."/>
        </authorList>
    </citation>
    <scope>NUCLEOTIDE SEQUENCE</scope>
    <source>
        <strain evidence="7">W38</strain>
    </source>
</reference>
<keyword evidence="5" id="KW-0862">Zinc</keyword>
<gene>
    <name evidence="7" type="ORF">N4264_20610</name>
</gene>